<feature type="transmembrane region" description="Helical" evidence="15">
    <location>
        <begin position="21"/>
        <end position="40"/>
    </location>
</feature>
<dbReference type="GO" id="GO:0005886">
    <property type="term" value="C:plasma membrane"/>
    <property type="evidence" value="ECO:0007669"/>
    <property type="project" value="UniProtKB-SubCell"/>
</dbReference>
<keyword evidence="7 15" id="KW-0812">Transmembrane</keyword>
<dbReference type="OrthoDB" id="9766847at2"/>
<evidence type="ECO:0000256" key="14">
    <source>
        <dbReference type="NCBIfam" id="TIGR03423"/>
    </source>
</evidence>
<dbReference type="STRING" id="1249552.PS2015_2174"/>
<dbReference type="InterPro" id="IPR001460">
    <property type="entry name" value="PCN-bd_Tpept"/>
</dbReference>
<keyword evidence="5" id="KW-0121">Carboxypeptidase</keyword>
<dbReference type="Gene3D" id="3.90.1310.10">
    <property type="entry name" value="Penicillin-binding protein 2a (Domain 2)"/>
    <property type="match status" value="1"/>
</dbReference>
<evidence type="ECO:0000256" key="6">
    <source>
        <dbReference type="ARBA" id="ARBA00022670"/>
    </source>
</evidence>
<dbReference type="Proteomes" id="UP000065641">
    <property type="component" value="Chromosome"/>
</dbReference>
<feature type="domain" description="Penicillin-binding protein transpeptidase" evidence="16">
    <location>
        <begin position="271"/>
        <end position="630"/>
    </location>
</feature>
<accession>A0A0S2KET6</accession>
<evidence type="ECO:0000256" key="10">
    <source>
        <dbReference type="ARBA" id="ARBA00022984"/>
    </source>
</evidence>
<dbReference type="PATRIC" id="fig|1249552.3.peg.2187"/>
<evidence type="ECO:0000256" key="8">
    <source>
        <dbReference type="ARBA" id="ARBA00022801"/>
    </source>
</evidence>
<keyword evidence="6" id="KW-0645">Protease</keyword>
<evidence type="ECO:0000256" key="2">
    <source>
        <dbReference type="ARBA" id="ARBA00004236"/>
    </source>
</evidence>
<dbReference type="InterPro" id="IPR005311">
    <property type="entry name" value="PBP_dimer"/>
</dbReference>
<dbReference type="SUPFAM" id="SSF56519">
    <property type="entry name" value="Penicillin binding protein dimerisation domain"/>
    <property type="match status" value="1"/>
</dbReference>
<evidence type="ECO:0000313" key="19">
    <source>
        <dbReference type="Proteomes" id="UP000065641"/>
    </source>
</evidence>
<dbReference type="GO" id="GO:0006508">
    <property type="term" value="P:proteolysis"/>
    <property type="evidence" value="ECO:0007669"/>
    <property type="project" value="UniProtKB-KW"/>
</dbReference>
<evidence type="ECO:0000313" key="18">
    <source>
        <dbReference type="EMBL" id="ALO46810.1"/>
    </source>
</evidence>
<dbReference type="KEGG" id="pspi:PS2015_2174"/>
<sequence length="654" mass="72914">MAHKFRLDAHKQEIQVFHRRVIFAAGFVALLVLVLAGWMINLQFFNHDYFSARSDGNRLHSQFIPPTRGLIYDRNGRLLADNRPIFNLTVVRETATDFDQSLELLRKIVNLTDDDIQQYQTRLSRRAVPHTSVPLKIKLSDDEIARVAVSQHKLPGIAVEAQLLRYYPYGEAMAHALGYVSEINREELQAMSEEQARNYRGTNQVGKTGIEKNYESYLHGTVGFETVEKNNRGRVTRVLGRTDPIPGKDIQLHLDLPLQLAAEQALGERRGAIVAIDPATGGVLAMVSKPDFDPNLFVTGISRDQLAAMNRSRYSPMFNRAINPRVPGSTIKPIVGLAGLYHGIVDQEFVINDPGFYRLPGRSRPYYDWTWWVDKSGHGPVDLERAIYQSCNTYFSHIAVELGIDTLHDYLLTWGFGSNAALDIPDANPGLVPSPAWKRETRGEPWYPGETPPEGFGNGMFQATTLQMASAAATIANHGVMKRPRMLKALNDGTDDDFADIIFGDEDVLQPLLPSPEDIAYVRKAMEHTVSKPYDREHRRHEGTAYPYVHGAEPLAYPMGGKSGTAQVVGVQVDARGNRIDPEEINQDHLNHAMFIAFDASPQSRIAVAVYVENGEGGSSVAGPLAREVLDAYLLPILENEKLDEEAMLLTSSH</sequence>
<dbReference type="EMBL" id="CP013189">
    <property type="protein sequence ID" value="ALO46810.1"/>
    <property type="molecule type" value="Genomic_DNA"/>
</dbReference>
<keyword evidence="19" id="KW-1185">Reference proteome</keyword>
<dbReference type="GO" id="GO:0009252">
    <property type="term" value="P:peptidoglycan biosynthetic process"/>
    <property type="evidence" value="ECO:0007669"/>
    <property type="project" value="UniProtKB-UniRule"/>
</dbReference>
<dbReference type="GO" id="GO:0071972">
    <property type="term" value="F:peptidoglycan L,D-transpeptidase activity"/>
    <property type="evidence" value="ECO:0007669"/>
    <property type="project" value="TreeGrafter"/>
</dbReference>
<evidence type="ECO:0000259" key="16">
    <source>
        <dbReference type="Pfam" id="PF00905"/>
    </source>
</evidence>
<evidence type="ECO:0000256" key="9">
    <source>
        <dbReference type="ARBA" id="ARBA00022960"/>
    </source>
</evidence>
<proteinExistence type="predicted"/>
<evidence type="ECO:0000256" key="12">
    <source>
        <dbReference type="ARBA" id="ARBA00023136"/>
    </source>
</evidence>
<dbReference type="NCBIfam" id="TIGR03423">
    <property type="entry name" value="pbp2_mrdA"/>
    <property type="match status" value="1"/>
</dbReference>
<keyword evidence="4" id="KW-0997">Cell inner membrane</keyword>
<dbReference type="GO" id="GO:0009002">
    <property type="term" value="F:serine-type D-Ala-D-Ala carboxypeptidase activity"/>
    <property type="evidence" value="ECO:0007669"/>
    <property type="project" value="UniProtKB-EC"/>
</dbReference>
<dbReference type="InterPro" id="IPR017790">
    <property type="entry name" value="Penicillin-binding_protein_2"/>
</dbReference>
<dbReference type="Pfam" id="PF00905">
    <property type="entry name" value="Transpeptidase"/>
    <property type="match status" value="1"/>
</dbReference>
<evidence type="ECO:0000256" key="3">
    <source>
        <dbReference type="ARBA" id="ARBA00022475"/>
    </source>
</evidence>
<protein>
    <recommendedName>
        <fullName evidence="14">Penicillin-binding protein 2</fullName>
        <ecNumber evidence="14">3.4.16.4</ecNumber>
    </recommendedName>
</protein>
<feature type="domain" description="Penicillin-binding protein dimerisation" evidence="17">
    <location>
        <begin position="64"/>
        <end position="238"/>
    </location>
</feature>
<name>A0A0S2KET6_9GAMM</name>
<dbReference type="Gene3D" id="3.40.710.10">
    <property type="entry name" value="DD-peptidase/beta-lactamase superfamily"/>
    <property type="match status" value="1"/>
</dbReference>
<dbReference type="InterPro" id="IPR050515">
    <property type="entry name" value="Beta-lactam/transpept"/>
</dbReference>
<evidence type="ECO:0000256" key="1">
    <source>
        <dbReference type="ARBA" id="ARBA00004167"/>
    </source>
</evidence>
<keyword evidence="3" id="KW-1003">Cell membrane</keyword>
<keyword evidence="10" id="KW-0573">Peptidoglycan synthesis</keyword>
<evidence type="ECO:0000259" key="17">
    <source>
        <dbReference type="Pfam" id="PF03717"/>
    </source>
</evidence>
<dbReference type="Gene3D" id="3.30.1390.30">
    <property type="entry name" value="Penicillin-binding protein 2a, domain 3"/>
    <property type="match status" value="1"/>
</dbReference>
<dbReference type="GO" id="GO:0071555">
    <property type="term" value="P:cell wall organization"/>
    <property type="evidence" value="ECO:0007669"/>
    <property type="project" value="UniProtKB-KW"/>
</dbReference>
<dbReference type="Pfam" id="PF03717">
    <property type="entry name" value="PBP_dimer"/>
    <property type="match status" value="1"/>
</dbReference>
<keyword evidence="12 15" id="KW-0472">Membrane</keyword>
<evidence type="ECO:0000256" key="13">
    <source>
        <dbReference type="ARBA" id="ARBA00023316"/>
    </source>
</evidence>
<dbReference type="PANTHER" id="PTHR30627:SF2">
    <property type="entry name" value="PEPTIDOGLYCAN D,D-TRANSPEPTIDASE MRDA"/>
    <property type="match status" value="1"/>
</dbReference>
<reference evidence="18 19" key="1">
    <citation type="submission" date="2015-11" db="EMBL/GenBank/DDBJ databases">
        <authorList>
            <person name="Zhang Y."/>
            <person name="Guo Z."/>
        </authorList>
    </citation>
    <scope>NUCLEOTIDE SEQUENCE [LARGE SCALE GENOMIC DNA]</scope>
    <source>
        <strain evidence="18 19">KCTC 32221</strain>
    </source>
</reference>
<gene>
    <name evidence="18" type="ORF">PS2015_2174</name>
</gene>
<evidence type="ECO:0000256" key="7">
    <source>
        <dbReference type="ARBA" id="ARBA00022692"/>
    </source>
</evidence>
<dbReference type="PANTHER" id="PTHR30627">
    <property type="entry name" value="PEPTIDOGLYCAN D,D-TRANSPEPTIDASE"/>
    <property type="match status" value="1"/>
</dbReference>
<dbReference type="AlphaFoldDB" id="A0A0S2KET6"/>
<evidence type="ECO:0000256" key="4">
    <source>
        <dbReference type="ARBA" id="ARBA00022519"/>
    </source>
</evidence>
<keyword evidence="9" id="KW-0133">Cell shape</keyword>
<evidence type="ECO:0000256" key="5">
    <source>
        <dbReference type="ARBA" id="ARBA00022645"/>
    </source>
</evidence>
<evidence type="ECO:0000256" key="11">
    <source>
        <dbReference type="ARBA" id="ARBA00022989"/>
    </source>
</evidence>
<keyword evidence="11 15" id="KW-1133">Transmembrane helix</keyword>
<keyword evidence="13" id="KW-0961">Cell wall biogenesis/degradation</keyword>
<dbReference type="InterPro" id="IPR036138">
    <property type="entry name" value="PBP_dimer_sf"/>
</dbReference>
<organism evidence="18 19">
    <name type="scientific">Pseudohongiella spirulinae</name>
    <dbReference type="NCBI Taxonomy" id="1249552"/>
    <lineage>
        <taxon>Bacteria</taxon>
        <taxon>Pseudomonadati</taxon>
        <taxon>Pseudomonadota</taxon>
        <taxon>Gammaproteobacteria</taxon>
        <taxon>Pseudomonadales</taxon>
        <taxon>Pseudohongiellaceae</taxon>
        <taxon>Pseudohongiella</taxon>
    </lineage>
</organism>
<dbReference type="InterPro" id="IPR012338">
    <property type="entry name" value="Beta-lactam/transpept-like"/>
</dbReference>
<dbReference type="GO" id="GO:0008658">
    <property type="term" value="F:penicillin binding"/>
    <property type="evidence" value="ECO:0007669"/>
    <property type="project" value="UniProtKB-UniRule"/>
</dbReference>
<evidence type="ECO:0000256" key="15">
    <source>
        <dbReference type="SAM" id="Phobius"/>
    </source>
</evidence>
<dbReference type="EC" id="3.4.16.4" evidence="14"/>
<dbReference type="RefSeq" id="WP_058022270.1">
    <property type="nucleotide sequence ID" value="NZ_CP013189.1"/>
</dbReference>
<comment type="subcellular location">
    <subcellularLocation>
        <location evidence="2">Cell membrane</location>
    </subcellularLocation>
    <subcellularLocation>
        <location evidence="1">Membrane</location>
        <topology evidence="1">Single-pass membrane protein</topology>
    </subcellularLocation>
</comment>
<dbReference type="SUPFAM" id="SSF56601">
    <property type="entry name" value="beta-lactamase/transpeptidase-like"/>
    <property type="match status" value="1"/>
</dbReference>
<dbReference type="GO" id="GO:0008360">
    <property type="term" value="P:regulation of cell shape"/>
    <property type="evidence" value="ECO:0007669"/>
    <property type="project" value="UniProtKB-KW"/>
</dbReference>
<keyword evidence="8" id="KW-0378">Hydrolase</keyword>